<evidence type="ECO:0000313" key="7">
    <source>
        <dbReference type="Proteomes" id="UP000092461"/>
    </source>
</evidence>
<feature type="transmembrane region" description="Helical" evidence="5">
    <location>
        <begin position="24"/>
        <end position="44"/>
    </location>
</feature>
<proteinExistence type="predicted"/>
<feature type="transmembrane region" description="Helical" evidence="5">
    <location>
        <begin position="122"/>
        <end position="142"/>
    </location>
</feature>
<sequence>MSTSSLGRDERKPMMEAFMFQRRVLLGCTATLGLFSIIWIVAIATDHWSIVSGGRERCKYHDFSSVEDPTNLDPAIDDEIINYTRTQATFAVLSLFIMFMGFFFSIYTFLNPRYMFKRLAGGIHFISAATSLVVIQVLAASIEYQKEHLAYTFPKGATYRFGYGIFLAWICFAVNLISAIMFFWYSKKKKGSKAATDELGMADEPINIGR</sequence>
<evidence type="ECO:0000256" key="2">
    <source>
        <dbReference type="ARBA" id="ARBA00022692"/>
    </source>
</evidence>
<dbReference type="GO" id="GO:0005886">
    <property type="term" value="C:plasma membrane"/>
    <property type="evidence" value="ECO:0007669"/>
    <property type="project" value="TreeGrafter"/>
</dbReference>
<evidence type="ECO:0000256" key="3">
    <source>
        <dbReference type="ARBA" id="ARBA00022989"/>
    </source>
</evidence>
<dbReference type="EMBL" id="AJWK01008585">
    <property type="status" value="NOT_ANNOTATED_CDS"/>
    <property type="molecule type" value="Genomic_DNA"/>
</dbReference>
<dbReference type="EnsemblMetazoa" id="LLOJ002623-RA">
    <property type="protein sequence ID" value="LLOJ002623-PA"/>
    <property type="gene ID" value="LLOJ002623"/>
</dbReference>
<dbReference type="InterPro" id="IPR050579">
    <property type="entry name" value="PMP-22/EMP/MP20-like"/>
</dbReference>
<dbReference type="Pfam" id="PF13903">
    <property type="entry name" value="Claudin_2"/>
    <property type="match status" value="1"/>
</dbReference>
<dbReference type="EMBL" id="AJWK01008583">
    <property type="status" value="NOT_ANNOTATED_CDS"/>
    <property type="molecule type" value="Genomic_DNA"/>
</dbReference>
<evidence type="ECO:0000256" key="1">
    <source>
        <dbReference type="ARBA" id="ARBA00004141"/>
    </source>
</evidence>
<dbReference type="PANTHER" id="PTHR10671">
    <property type="entry name" value="EPITHELIAL MEMBRANE PROTEIN-RELATED"/>
    <property type="match status" value="1"/>
</dbReference>
<evidence type="ECO:0000313" key="6">
    <source>
        <dbReference type="EnsemblMetazoa" id="LLOJ002623-PA"/>
    </source>
</evidence>
<reference evidence="6" key="1">
    <citation type="submission" date="2020-05" db="UniProtKB">
        <authorList>
            <consortium name="EnsemblMetazoa"/>
        </authorList>
    </citation>
    <scope>IDENTIFICATION</scope>
    <source>
        <strain evidence="6">Jacobina</strain>
    </source>
</reference>
<name>A0A1B0CE53_LUTLO</name>
<evidence type="ECO:0000256" key="4">
    <source>
        <dbReference type="ARBA" id="ARBA00023136"/>
    </source>
</evidence>
<feature type="transmembrane region" description="Helical" evidence="5">
    <location>
        <begin position="88"/>
        <end position="110"/>
    </location>
</feature>
<dbReference type="AlphaFoldDB" id="A0A1B0CE53"/>
<evidence type="ECO:0000256" key="5">
    <source>
        <dbReference type="SAM" id="Phobius"/>
    </source>
</evidence>
<dbReference type="VEuPathDB" id="VectorBase:LLONM1_000341"/>
<dbReference type="Proteomes" id="UP000092461">
    <property type="component" value="Unassembled WGS sequence"/>
</dbReference>
<keyword evidence="3 5" id="KW-1133">Transmembrane helix</keyword>
<keyword evidence="4 5" id="KW-0472">Membrane</keyword>
<dbReference type="PANTHER" id="PTHR10671:SF110">
    <property type="entry name" value="FI18012P1"/>
    <property type="match status" value="1"/>
</dbReference>
<organism evidence="6 7">
    <name type="scientific">Lutzomyia longipalpis</name>
    <name type="common">Sand fly</name>
    <dbReference type="NCBI Taxonomy" id="7200"/>
    <lineage>
        <taxon>Eukaryota</taxon>
        <taxon>Metazoa</taxon>
        <taxon>Ecdysozoa</taxon>
        <taxon>Arthropoda</taxon>
        <taxon>Hexapoda</taxon>
        <taxon>Insecta</taxon>
        <taxon>Pterygota</taxon>
        <taxon>Neoptera</taxon>
        <taxon>Endopterygota</taxon>
        <taxon>Diptera</taxon>
        <taxon>Nematocera</taxon>
        <taxon>Psychodoidea</taxon>
        <taxon>Psychodidae</taxon>
        <taxon>Lutzomyia</taxon>
        <taxon>Lutzomyia</taxon>
    </lineage>
</organism>
<keyword evidence="7" id="KW-1185">Reference proteome</keyword>
<accession>A0A1B0CE53</accession>
<dbReference type="EMBL" id="AJWK01008584">
    <property type="status" value="NOT_ANNOTATED_CDS"/>
    <property type="molecule type" value="Genomic_DNA"/>
</dbReference>
<keyword evidence="2 5" id="KW-0812">Transmembrane</keyword>
<dbReference type="VEuPathDB" id="VectorBase:LLOJ002623"/>
<feature type="transmembrane region" description="Helical" evidence="5">
    <location>
        <begin position="162"/>
        <end position="185"/>
    </location>
</feature>
<protein>
    <submittedName>
        <fullName evidence="6">Uncharacterized protein</fullName>
    </submittedName>
</protein>
<dbReference type="InterPro" id="IPR004031">
    <property type="entry name" value="PMP22/EMP/MP20/Claudin"/>
</dbReference>
<comment type="subcellular location">
    <subcellularLocation>
        <location evidence="1">Membrane</location>
        <topology evidence="1">Multi-pass membrane protein</topology>
    </subcellularLocation>
</comment>
<dbReference type="EMBL" id="AJWK01008582">
    <property type="status" value="NOT_ANNOTATED_CDS"/>
    <property type="molecule type" value="Genomic_DNA"/>
</dbReference>
<dbReference type="Gene3D" id="1.20.140.150">
    <property type="match status" value="1"/>
</dbReference>